<dbReference type="Proteomes" id="UP000077786">
    <property type="component" value="Unassembled WGS sequence"/>
</dbReference>
<dbReference type="AlphaFoldDB" id="A0A1B6VLN6"/>
<protein>
    <submittedName>
        <fullName evidence="1">Baseplate assembly protein</fullName>
    </submittedName>
</protein>
<name>A0A1B6VLN6_9PROT</name>
<dbReference type="InterPro" id="IPR037026">
    <property type="entry name" value="Vgr_OB-fold_dom_sf"/>
</dbReference>
<dbReference type="RefSeq" id="WP_232309141.1">
    <property type="nucleotide sequence ID" value="NZ_LUTU01000006.1"/>
</dbReference>
<evidence type="ECO:0000313" key="2">
    <source>
        <dbReference type="Proteomes" id="UP000077786"/>
    </source>
</evidence>
<dbReference type="EMBL" id="LUTU01000006">
    <property type="protein sequence ID" value="OAJ67877.1"/>
    <property type="molecule type" value="Genomic_DNA"/>
</dbReference>
<sequence>MSDTRMLAAALANRSAHAVLGIVSAVDPSNHTIKVRIQPDNVETGWIPDVGGVQAGNLRVSCPSEPGTHVALLPLEGDGEHLIAIGAVFDTVVTAPVSPSDGQAIQPGTMLIRAGCGAPPTEMNGKAGDVSPQAGWCQIGSDGVILGAGNARLHIAESGISLTIGDVTAVFSANGLKVSGGDIQTDQHSLTQHVHLMGSQTTGGPVG</sequence>
<reference evidence="1 2" key="1">
    <citation type="submission" date="2016-03" db="EMBL/GenBank/DDBJ databases">
        <title>Draft genome sequence of Gluconobacter cerinus strain CECT 9110.</title>
        <authorList>
            <person name="Sainz F."/>
            <person name="Mas A."/>
            <person name="Torija M.J."/>
        </authorList>
    </citation>
    <scope>NUCLEOTIDE SEQUENCE [LARGE SCALE GENOMIC DNA]</scope>
    <source>
        <strain evidence="1 2">CECT 9110</strain>
    </source>
</reference>
<dbReference type="PATRIC" id="fig|38307.3.peg.1555"/>
<evidence type="ECO:0000313" key="1">
    <source>
        <dbReference type="EMBL" id="OAJ67877.1"/>
    </source>
</evidence>
<comment type="caution">
    <text evidence="1">The sequence shown here is derived from an EMBL/GenBank/DDBJ whole genome shotgun (WGS) entry which is preliminary data.</text>
</comment>
<gene>
    <name evidence="1" type="ORF">A0123_01516</name>
</gene>
<proteinExistence type="predicted"/>
<accession>A0A1B6VLN6</accession>
<organism evidence="1 2">
    <name type="scientific">Gluconobacter cerinus</name>
    <dbReference type="NCBI Taxonomy" id="38307"/>
    <lineage>
        <taxon>Bacteria</taxon>
        <taxon>Pseudomonadati</taxon>
        <taxon>Pseudomonadota</taxon>
        <taxon>Alphaproteobacteria</taxon>
        <taxon>Acetobacterales</taxon>
        <taxon>Acetobacteraceae</taxon>
        <taxon>Gluconobacter</taxon>
    </lineage>
</organism>
<dbReference type="Gene3D" id="2.40.50.230">
    <property type="entry name" value="Gp5 N-terminal domain"/>
    <property type="match status" value="1"/>
</dbReference>